<dbReference type="Pfam" id="PF06341">
    <property type="entry name" value="DUF1056"/>
    <property type="match status" value="1"/>
</dbReference>
<dbReference type="InterPro" id="IPR009406">
    <property type="entry name" value="DUF1056"/>
</dbReference>
<feature type="transmembrane region" description="Helical" evidence="1">
    <location>
        <begin position="20"/>
        <end position="52"/>
    </location>
</feature>
<organism evidence="2 3">
    <name type="scientific">Limosilactobacillus albertensis</name>
    <dbReference type="NCBI Taxonomy" id="2759752"/>
    <lineage>
        <taxon>Bacteria</taxon>
        <taxon>Bacillati</taxon>
        <taxon>Bacillota</taxon>
        <taxon>Bacilli</taxon>
        <taxon>Lactobacillales</taxon>
        <taxon>Lactobacillaceae</taxon>
        <taxon>Limosilactobacillus</taxon>
    </lineage>
</organism>
<keyword evidence="1" id="KW-0812">Transmembrane</keyword>
<evidence type="ECO:0000313" key="2">
    <source>
        <dbReference type="EMBL" id="MBB1123269.1"/>
    </source>
</evidence>
<reference evidence="2 3" key="1">
    <citation type="submission" date="2020-07" db="EMBL/GenBank/DDBJ databases">
        <title>Description of Limosilactobacillus balticus sp. nov., Limosilactobacillus agrestis sp. nov., Limosilactobacillus albertensis sp. nov., Limosilactobacillus rudii sp. nov., Limosilactobacillus fastidiosus sp. nov., five novel Limosilactobacillus species isolated from the vertebrate gastrointestinal tract, and proposal of 6 subspecies of Limosilactobacillus reuteri adapted to the gastrointestinal tract of specific vertebrate hosts.</title>
        <authorList>
            <person name="Li F."/>
            <person name="Cheng C."/>
            <person name="Zheng J."/>
            <person name="Quevedo R.M."/>
            <person name="Li J."/>
            <person name="Roos S."/>
            <person name="Gaenzle M.G."/>
            <person name="Walter J."/>
        </authorList>
    </citation>
    <scope>NUCLEOTIDE SEQUENCE [LARGE SCALE GENOMIC DNA]</scope>
    <source>
        <strain evidence="2 3">Lr3000</strain>
    </source>
</reference>
<dbReference type="EMBL" id="JACIVD010000061">
    <property type="protein sequence ID" value="MBB1123269.1"/>
    <property type="molecule type" value="Genomic_DNA"/>
</dbReference>
<sequence length="60" mass="6764">MMIKNLFTVIWKYFDVLCFLAALIFVVWGCFLLSFTAGVFSIAVSLVILGYLSEKIASLH</sequence>
<dbReference type="AlphaFoldDB" id="A0A839H9K8"/>
<accession>A0A839H9K8</accession>
<keyword evidence="1" id="KW-0472">Membrane</keyword>
<protein>
    <submittedName>
        <fullName evidence="2">DUF1056 family protein</fullName>
    </submittedName>
</protein>
<evidence type="ECO:0000256" key="1">
    <source>
        <dbReference type="SAM" id="Phobius"/>
    </source>
</evidence>
<name>A0A839H9K8_9LACO</name>
<evidence type="ECO:0000313" key="3">
    <source>
        <dbReference type="Proteomes" id="UP000547628"/>
    </source>
</evidence>
<comment type="caution">
    <text evidence="2">The sequence shown here is derived from an EMBL/GenBank/DDBJ whole genome shotgun (WGS) entry which is preliminary data.</text>
</comment>
<proteinExistence type="predicted"/>
<keyword evidence="1" id="KW-1133">Transmembrane helix</keyword>
<dbReference type="Proteomes" id="UP000547628">
    <property type="component" value="Unassembled WGS sequence"/>
</dbReference>
<gene>
    <name evidence="2" type="ORF">H5S41_04745</name>
</gene>